<evidence type="ECO:0000313" key="1">
    <source>
        <dbReference type="EMBL" id="KAJ8759280.1"/>
    </source>
</evidence>
<comment type="caution">
    <text evidence="1">The sequence shown here is derived from an EMBL/GenBank/DDBJ whole genome shotgun (WGS) entry which is preliminary data.</text>
</comment>
<dbReference type="PANTHER" id="PTHR38386:SF6">
    <property type="entry name" value="OS05G0426900 PROTEIN"/>
    <property type="match status" value="1"/>
</dbReference>
<reference evidence="1 2" key="1">
    <citation type="submission" date="2021-09" db="EMBL/GenBank/DDBJ databases">
        <title>Genomic insights and catalytic innovation underlie evolution of tropane alkaloids biosynthesis.</title>
        <authorList>
            <person name="Wang Y.-J."/>
            <person name="Tian T."/>
            <person name="Huang J.-P."/>
            <person name="Huang S.-X."/>
        </authorList>
    </citation>
    <scope>NUCLEOTIDE SEQUENCE [LARGE SCALE GENOMIC DNA]</scope>
    <source>
        <strain evidence="1">KIB-2018</strain>
        <tissue evidence="1">Leaf</tissue>
    </source>
</reference>
<accession>A0AAV8SXT1</accession>
<proteinExistence type="predicted"/>
<evidence type="ECO:0000313" key="2">
    <source>
        <dbReference type="Proteomes" id="UP001159364"/>
    </source>
</evidence>
<protein>
    <submittedName>
        <fullName evidence="1">Uncharacterized protein</fullName>
    </submittedName>
</protein>
<dbReference type="AlphaFoldDB" id="A0AAV8SXT1"/>
<dbReference type="EMBL" id="JAIWQS010000007">
    <property type="protein sequence ID" value="KAJ8759280.1"/>
    <property type="molecule type" value="Genomic_DNA"/>
</dbReference>
<dbReference type="Proteomes" id="UP001159364">
    <property type="component" value="Linkage Group LG07"/>
</dbReference>
<organism evidence="1 2">
    <name type="scientific">Erythroxylum novogranatense</name>
    <dbReference type="NCBI Taxonomy" id="1862640"/>
    <lineage>
        <taxon>Eukaryota</taxon>
        <taxon>Viridiplantae</taxon>
        <taxon>Streptophyta</taxon>
        <taxon>Embryophyta</taxon>
        <taxon>Tracheophyta</taxon>
        <taxon>Spermatophyta</taxon>
        <taxon>Magnoliopsida</taxon>
        <taxon>eudicotyledons</taxon>
        <taxon>Gunneridae</taxon>
        <taxon>Pentapetalae</taxon>
        <taxon>rosids</taxon>
        <taxon>fabids</taxon>
        <taxon>Malpighiales</taxon>
        <taxon>Erythroxylaceae</taxon>
        <taxon>Erythroxylum</taxon>
    </lineage>
</organism>
<keyword evidence="2" id="KW-1185">Reference proteome</keyword>
<dbReference type="PANTHER" id="PTHR38386">
    <property type="entry name" value="OS05G0426900 PROTEIN"/>
    <property type="match status" value="1"/>
</dbReference>
<gene>
    <name evidence="1" type="ORF">K2173_006800</name>
</gene>
<name>A0AAV8SXT1_9ROSI</name>
<sequence>MIKGYSKIDPNCRRTRLVDFLDQTSPPHSPISFQTLGPDHQSQDMKQVNICSRDRDTQVHESFLEHEHDQNLKDEDEETFLHRSQSSSSVDHGTVVTRSYSMRVDNQNSTLRSRVRRAFSFRSSACVSDDYRRIAEQYNNISDEENLLSPQAGYEKKKAGNIFEACRRFFGF</sequence>